<evidence type="ECO:0000313" key="8">
    <source>
        <dbReference type="EMBL" id="KAF8817899.1"/>
    </source>
</evidence>
<keyword evidence="3" id="KW-0560">Oxidoreductase</keyword>
<dbReference type="InterPro" id="IPR052259">
    <property type="entry name" value="Nucleoredoxin-like"/>
</dbReference>
<evidence type="ECO:0000256" key="1">
    <source>
        <dbReference type="ARBA" id="ARBA00012612"/>
    </source>
</evidence>
<dbReference type="EC" id="1.8.1.8" evidence="1"/>
<sequence>LDYVLSKVANFVSYSDLQLLPEGILKNINGEPISHNHLAGKSVALYFADGGDSKCTSFLPMLIQFYKTINEGGDYQKIEIIFVTLDKTEESYTRHRANMPWLSIDFNDPHVEVLKKHYRVMKPREVLTHGVGPRSPPPAVIVIGSGGEEEQFLQINYGREEGARGLLRWDWRNSIYQPFKVTS</sequence>
<evidence type="ECO:0000256" key="3">
    <source>
        <dbReference type="ARBA" id="ARBA00023002"/>
    </source>
</evidence>
<evidence type="ECO:0000256" key="5">
    <source>
        <dbReference type="ARBA" id="ARBA00047388"/>
    </source>
</evidence>
<feature type="non-terminal residue" evidence="8">
    <location>
        <position position="1"/>
    </location>
</feature>
<evidence type="ECO:0000256" key="4">
    <source>
        <dbReference type="ARBA" id="ARBA00023027"/>
    </source>
</evidence>
<evidence type="ECO:0000256" key="6">
    <source>
        <dbReference type="ARBA" id="ARBA00047804"/>
    </source>
</evidence>
<comment type="catalytic activity">
    <reaction evidence="6">
        <text>[protein]-dithiol + NADP(+) = [protein]-disulfide + NADPH + H(+)</text>
        <dbReference type="Rhea" id="RHEA:18753"/>
        <dbReference type="Rhea" id="RHEA-COMP:10593"/>
        <dbReference type="Rhea" id="RHEA-COMP:10594"/>
        <dbReference type="ChEBI" id="CHEBI:15378"/>
        <dbReference type="ChEBI" id="CHEBI:29950"/>
        <dbReference type="ChEBI" id="CHEBI:50058"/>
        <dbReference type="ChEBI" id="CHEBI:57783"/>
        <dbReference type="ChEBI" id="CHEBI:58349"/>
        <dbReference type="EC" id="1.8.1.8"/>
    </reaction>
</comment>
<keyword evidence="2" id="KW-0677">Repeat</keyword>
<dbReference type="PANTHER" id="PTHR13871:SF96">
    <property type="entry name" value="THIOREDOXIN DOMAIN-CONTAINING PROTEIN"/>
    <property type="match status" value="1"/>
</dbReference>
<keyword evidence="4" id="KW-0520">NAD</keyword>
<evidence type="ECO:0000313" key="9">
    <source>
        <dbReference type="Proteomes" id="UP000823046"/>
    </source>
</evidence>
<feature type="domain" description="Thioredoxin-like fold" evidence="7">
    <location>
        <begin position="40"/>
        <end position="148"/>
    </location>
</feature>
<dbReference type="Pfam" id="PF13905">
    <property type="entry name" value="Thioredoxin_8"/>
    <property type="match status" value="1"/>
</dbReference>
<proteinExistence type="predicted"/>
<organism evidence="8 9">
    <name type="scientific">Cardiosporidium cionae</name>
    <dbReference type="NCBI Taxonomy" id="476202"/>
    <lineage>
        <taxon>Eukaryota</taxon>
        <taxon>Sar</taxon>
        <taxon>Alveolata</taxon>
        <taxon>Apicomplexa</taxon>
        <taxon>Aconoidasida</taxon>
        <taxon>Nephromycida</taxon>
        <taxon>Cardiosporidium</taxon>
    </lineage>
</organism>
<gene>
    <name evidence="8" type="ORF">IE077_003015</name>
</gene>
<accession>A0ABQ7J4D2</accession>
<protein>
    <recommendedName>
        <fullName evidence="1">protein-disulfide reductase</fullName>
        <ecNumber evidence="1">1.8.1.8</ecNumber>
    </recommendedName>
</protein>
<reference evidence="8 9" key="1">
    <citation type="journal article" date="2020" name="bioRxiv">
        <title>Metabolic contributions of an alphaproteobacterial endosymbiont in the apicomplexan Cardiosporidium cionae.</title>
        <authorList>
            <person name="Hunter E.S."/>
            <person name="Paight C.J."/>
            <person name="Lane C.E."/>
        </authorList>
    </citation>
    <scope>NUCLEOTIDE SEQUENCE [LARGE SCALE GENOMIC DNA]</scope>
    <source>
        <strain evidence="8">ESH_2018</strain>
    </source>
</reference>
<dbReference type="EMBL" id="JADAQX010001258">
    <property type="protein sequence ID" value="KAF8817899.1"/>
    <property type="molecule type" value="Genomic_DNA"/>
</dbReference>
<dbReference type="InterPro" id="IPR036249">
    <property type="entry name" value="Thioredoxin-like_sf"/>
</dbReference>
<dbReference type="Proteomes" id="UP000823046">
    <property type="component" value="Unassembled WGS sequence"/>
</dbReference>
<evidence type="ECO:0000259" key="7">
    <source>
        <dbReference type="Pfam" id="PF13905"/>
    </source>
</evidence>
<comment type="catalytic activity">
    <reaction evidence="5">
        <text>[protein]-dithiol + NAD(+) = [protein]-disulfide + NADH + H(+)</text>
        <dbReference type="Rhea" id="RHEA:18749"/>
        <dbReference type="Rhea" id="RHEA-COMP:10593"/>
        <dbReference type="Rhea" id="RHEA-COMP:10594"/>
        <dbReference type="ChEBI" id="CHEBI:15378"/>
        <dbReference type="ChEBI" id="CHEBI:29950"/>
        <dbReference type="ChEBI" id="CHEBI:50058"/>
        <dbReference type="ChEBI" id="CHEBI:57540"/>
        <dbReference type="ChEBI" id="CHEBI:57945"/>
        <dbReference type="EC" id="1.8.1.8"/>
    </reaction>
</comment>
<comment type="caution">
    <text evidence="8">The sequence shown here is derived from an EMBL/GenBank/DDBJ whole genome shotgun (WGS) entry which is preliminary data.</text>
</comment>
<name>A0ABQ7J4D2_9APIC</name>
<dbReference type="PANTHER" id="PTHR13871">
    <property type="entry name" value="THIOREDOXIN"/>
    <property type="match status" value="1"/>
</dbReference>
<dbReference type="SUPFAM" id="SSF52833">
    <property type="entry name" value="Thioredoxin-like"/>
    <property type="match status" value="1"/>
</dbReference>
<dbReference type="Gene3D" id="3.40.30.10">
    <property type="entry name" value="Glutaredoxin"/>
    <property type="match status" value="1"/>
</dbReference>
<keyword evidence="9" id="KW-1185">Reference proteome</keyword>
<dbReference type="InterPro" id="IPR012336">
    <property type="entry name" value="Thioredoxin-like_fold"/>
</dbReference>
<evidence type="ECO:0000256" key="2">
    <source>
        <dbReference type="ARBA" id="ARBA00022737"/>
    </source>
</evidence>